<feature type="transmembrane region" description="Helical" evidence="5">
    <location>
        <begin position="103"/>
        <end position="122"/>
    </location>
</feature>
<dbReference type="PANTHER" id="PTHR43496:SF1">
    <property type="entry name" value="POLYGALACTURONAN_RHAMNOGALACTURONAN TRANSPORT SYSTEM PERMEASE PROTEIN YTEP"/>
    <property type="match status" value="1"/>
</dbReference>
<organism evidence="7 8">
    <name type="scientific">Hydrogenophaga laconesensis</name>
    <dbReference type="NCBI Taxonomy" id="1805971"/>
    <lineage>
        <taxon>Bacteria</taxon>
        <taxon>Pseudomonadati</taxon>
        <taxon>Pseudomonadota</taxon>
        <taxon>Betaproteobacteria</taxon>
        <taxon>Burkholderiales</taxon>
        <taxon>Comamonadaceae</taxon>
        <taxon>Hydrogenophaga</taxon>
    </lineage>
</organism>
<feature type="transmembrane region" description="Helical" evidence="5">
    <location>
        <begin position="514"/>
        <end position="538"/>
    </location>
</feature>
<evidence type="ECO:0000256" key="4">
    <source>
        <dbReference type="ARBA" id="ARBA00023136"/>
    </source>
</evidence>
<protein>
    <submittedName>
        <fullName evidence="7">Iron(III) transport system permease protein</fullName>
    </submittedName>
</protein>
<feature type="transmembrane region" description="Helical" evidence="5">
    <location>
        <begin position="245"/>
        <end position="263"/>
    </location>
</feature>
<dbReference type="PANTHER" id="PTHR43496">
    <property type="entry name" value="PROTEIN LPLB"/>
    <property type="match status" value="1"/>
</dbReference>
<evidence type="ECO:0000256" key="3">
    <source>
        <dbReference type="ARBA" id="ARBA00022989"/>
    </source>
</evidence>
<feature type="domain" description="ABC transmembrane type-1" evidence="6">
    <location>
        <begin position="65"/>
        <end position="262"/>
    </location>
</feature>
<gene>
    <name evidence="7" type="ORF">J2X09_000959</name>
</gene>
<dbReference type="Pfam" id="PF00528">
    <property type="entry name" value="BPD_transp_1"/>
    <property type="match status" value="2"/>
</dbReference>
<feature type="transmembrane region" description="Helical" evidence="5">
    <location>
        <begin position="343"/>
        <end position="366"/>
    </location>
</feature>
<evidence type="ECO:0000259" key="6">
    <source>
        <dbReference type="PROSITE" id="PS50928"/>
    </source>
</evidence>
<feature type="transmembrane region" description="Helical" evidence="5">
    <location>
        <begin position="378"/>
        <end position="401"/>
    </location>
</feature>
<dbReference type="Proteomes" id="UP001265550">
    <property type="component" value="Unassembled WGS sequence"/>
</dbReference>
<feature type="transmembrane region" description="Helical" evidence="5">
    <location>
        <begin position="188"/>
        <end position="214"/>
    </location>
</feature>
<keyword evidence="4 5" id="KW-0472">Membrane</keyword>
<name>A0ABU1V724_9BURK</name>
<keyword evidence="5" id="KW-0813">Transport</keyword>
<dbReference type="CDD" id="cd06261">
    <property type="entry name" value="TM_PBP2"/>
    <property type="match status" value="2"/>
</dbReference>
<evidence type="ECO:0000256" key="2">
    <source>
        <dbReference type="ARBA" id="ARBA00022692"/>
    </source>
</evidence>
<feature type="transmembrane region" description="Helical" evidence="5">
    <location>
        <begin position="485"/>
        <end position="508"/>
    </location>
</feature>
<evidence type="ECO:0000313" key="8">
    <source>
        <dbReference type="Proteomes" id="UP001265550"/>
    </source>
</evidence>
<keyword evidence="2 5" id="KW-0812">Transmembrane</keyword>
<dbReference type="PROSITE" id="PS50928">
    <property type="entry name" value="ABC_TM1"/>
    <property type="match status" value="2"/>
</dbReference>
<sequence>MSTALARPATRGRRMRVEPGMVFLMAILLAVLLAFVIYPTWKVLAYPGLEDYRDVLSRPRWLTAARNSLVITLLSTACATLLGAVFAFALTRRDIPLRRVFRFTSMLPLFAPPFMVAFAYILMFGRQGLISHQLLGFSPDIFGWKGLLLSQTIAFFPLATMIIKGVLEGIHPGLEQAALTLGATEGRALATVTIPLAAPGLVGAMLVVAITVLADFGNAVVIAGNYPLLATEAWFLLEGLAELKAAAVVVAALLVPTVALFVASRWWNARHSFVTVAGRGSDVDQIATPALVKWAVVAICSVACLLVVVVYIGIALAGLVAVWGNDWTPTLSHWREALNHGDAIWASLKMSFFAGLVTAVLAQVAAFIHSRNLPGSRLVDFLAVLPGALPGVFIGVGFVLAFNAPPIELAGTMWIIVFALGLWHLPTAYQATSAALSQIHKSIEDAARNLGASEVRLVSDVYAPMLTRSLAASFLQSFVRSVSNVSVVVFLVAPGNVVVTFVILQMIGGANWSGAAALTTLLLLVTFACVGVAALLAGRLTPAMRGVS</sequence>
<feature type="transmembrane region" description="Helical" evidence="5">
    <location>
        <begin position="294"/>
        <end position="323"/>
    </location>
</feature>
<evidence type="ECO:0000256" key="5">
    <source>
        <dbReference type="RuleBase" id="RU363032"/>
    </source>
</evidence>
<feature type="transmembrane region" description="Helical" evidence="5">
    <location>
        <begin position="69"/>
        <end position="91"/>
    </location>
</feature>
<reference evidence="7 8" key="1">
    <citation type="submission" date="2023-07" db="EMBL/GenBank/DDBJ databases">
        <title>Sorghum-associated microbial communities from plants grown in Nebraska, USA.</title>
        <authorList>
            <person name="Schachtman D."/>
        </authorList>
    </citation>
    <scope>NUCLEOTIDE SEQUENCE [LARGE SCALE GENOMIC DNA]</scope>
    <source>
        <strain evidence="7 8">BE240</strain>
    </source>
</reference>
<comment type="subcellular location">
    <subcellularLocation>
        <location evidence="1 5">Cell membrane</location>
        <topology evidence="1 5">Multi-pass membrane protein</topology>
    </subcellularLocation>
</comment>
<feature type="domain" description="ABC transmembrane type-1" evidence="6">
    <location>
        <begin position="344"/>
        <end position="533"/>
    </location>
</feature>
<comment type="caution">
    <text evidence="7">The sequence shown here is derived from an EMBL/GenBank/DDBJ whole genome shotgun (WGS) entry which is preliminary data.</text>
</comment>
<dbReference type="SUPFAM" id="SSF161098">
    <property type="entry name" value="MetI-like"/>
    <property type="match status" value="2"/>
</dbReference>
<accession>A0ABU1V724</accession>
<proteinExistence type="inferred from homology"/>
<keyword evidence="3 5" id="KW-1133">Transmembrane helix</keyword>
<keyword evidence="8" id="KW-1185">Reference proteome</keyword>
<dbReference type="Gene3D" id="1.10.3720.10">
    <property type="entry name" value="MetI-like"/>
    <property type="match status" value="2"/>
</dbReference>
<feature type="transmembrane region" description="Helical" evidence="5">
    <location>
        <begin position="142"/>
        <end position="167"/>
    </location>
</feature>
<dbReference type="InterPro" id="IPR000515">
    <property type="entry name" value="MetI-like"/>
</dbReference>
<dbReference type="InterPro" id="IPR035906">
    <property type="entry name" value="MetI-like_sf"/>
</dbReference>
<evidence type="ECO:0000313" key="7">
    <source>
        <dbReference type="EMBL" id="MDR7093227.1"/>
    </source>
</evidence>
<comment type="similarity">
    <text evidence="5">Belongs to the binding-protein-dependent transport system permease family.</text>
</comment>
<feature type="transmembrane region" description="Helical" evidence="5">
    <location>
        <begin position="407"/>
        <end position="425"/>
    </location>
</feature>
<dbReference type="RefSeq" id="WP_204732892.1">
    <property type="nucleotide sequence ID" value="NZ_JAVDWE010000002.1"/>
</dbReference>
<dbReference type="EMBL" id="JAVDWE010000002">
    <property type="protein sequence ID" value="MDR7093227.1"/>
    <property type="molecule type" value="Genomic_DNA"/>
</dbReference>
<evidence type="ECO:0000256" key="1">
    <source>
        <dbReference type="ARBA" id="ARBA00004651"/>
    </source>
</evidence>